<reference evidence="5" key="1">
    <citation type="submission" date="2013-05" db="EMBL/GenBank/DDBJ databases">
        <authorList>
            <person name="Yim A.K.Y."/>
            <person name="Chan T.F."/>
            <person name="Ji K.M."/>
            <person name="Liu X.Y."/>
            <person name="Zhou J.W."/>
            <person name="Li R.Q."/>
            <person name="Yang K.Y."/>
            <person name="Li J."/>
            <person name="Li M."/>
            <person name="Law P.T.W."/>
            <person name="Wu Y.L."/>
            <person name="Cai Z.L."/>
            <person name="Qin H."/>
            <person name="Bao Y."/>
            <person name="Leung R.K.K."/>
            <person name="Ng P.K.S."/>
            <person name="Zou J."/>
            <person name="Zhong X.J."/>
            <person name="Ran P.X."/>
            <person name="Zhong N.S."/>
            <person name="Liu Z.G."/>
            <person name="Tsui S.K.W."/>
        </authorList>
    </citation>
    <scope>NUCLEOTIDE SEQUENCE</scope>
    <source>
        <strain evidence="5">Derf</strain>
        <tissue evidence="5">Whole organism</tissue>
    </source>
</reference>
<accession>A0A922I4B1</accession>
<dbReference type="InterPro" id="IPR019775">
    <property type="entry name" value="WD40_repeat_CS"/>
</dbReference>
<dbReference type="InterPro" id="IPR049916">
    <property type="entry name" value="WDR72-like"/>
</dbReference>
<dbReference type="Gene3D" id="2.130.10.10">
    <property type="entry name" value="YVTN repeat-like/Quinoprotein amine dehydrogenase"/>
    <property type="match status" value="3"/>
</dbReference>
<evidence type="ECO:0000256" key="3">
    <source>
        <dbReference type="PROSITE-ProRule" id="PRU00221"/>
    </source>
</evidence>
<keyword evidence="1 3" id="KW-0853">WD repeat</keyword>
<feature type="repeat" description="WD" evidence="3">
    <location>
        <begin position="570"/>
        <end position="611"/>
    </location>
</feature>
<name>A0A922I4B1_DERFA</name>
<evidence type="ECO:0000256" key="4">
    <source>
        <dbReference type="SAM" id="MobiDB-lite"/>
    </source>
</evidence>
<dbReference type="SUPFAM" id="SSF50998">
    <property type="entry name" value="Quinoprotein alcohol dehydrogenase-like"/>
    <property type="match status" value="2"/>
</dbReference>
<evidence type="ECO:0000256" key="1">
    <source>
        <dbReference type="ARBA" id="ARBA00022574"/>
    </source>
</evidence>
<dbReference type="Pfam" id="PF00400">
    <property type="entry name" value="WD40"/>
    <property type="match status" value="4"/>
</dbReference>
<evidence type="ECO:0000313" key="6">
    <source>
        <dbReference type="Proteomes" id="UP000790347"/>
    </source>
</evidence>
<feature type="compositionally biased region" description="Polar residues" evidence="4">
    <location>
        <begin position="1196"/>
        <end position="1209"/>
    </location>
</feature>
<feature type="compositionally biased region" description="Polar residues" evidence="4">
    <location>
        <begin position="998"/>
        <end position="1009"/>
    </location>
</feature>
<feature type="region of interest" description="Disordered" evidence="4">
    <location>
        <begin position="1236"/>
        <end position="1257"/>
    </location>
</feature>
<feature type="compositionally biased region" description="Polar residues" evidence="4">
    <location>
        <begin position="1245"/>
        <end position="1257"/>
    </location>
</feature>
<keyword evidence="2" id="KW-0677">Repeat</keyword>
<dbReference type="PROSITE" id="PS50082">
    <property type="entry name" value="WD_REPEATS_2"/>
    <property type="match status" value="3"/>
</dbReference>
<dbReference type="SUPFAM" id="SSF50960">
    <property type="entry name" value="TolB, C-terminal domain"/>
    <property type="match status" value="1"/>
</dbReference>
<sequence>MTVSNLSNQLIVPITLWGSKSPTHCVSAIIMTEDFHTIITGCNDGQICIWDYSPDNDLLTPRSLLFGHSLAVLCLANGKQQGDIMHFVSSSESGEMSLWDLSDGRCIETVKHQNIHTNIQTYVMNNDEVRFFCNGYYSEILIIDGLTLETLFSLNSKLNPDWISAIHVLRSPKTQDDVIIGLSIAGIMKVWTLGGHEKRSLEPIYENESKPIRCVNATQLTCCTYNQRTLLIISTKYWQIYDVGDFAQLCSVENNRGERWQGGQFLSTDRVIIWNDMGKSFLYKLPVNKLKGKAIKSCVPGNNEFHNLNTTNQPILYATLMVKNDKSRLLCPPAIAFYNLVTKLNDDNSNIPKMVLCGDSYGRVSIWKLNDYLDNSVQQNVPEIEPNVSYSLSTAWKELRDLPCGIIDTLLKKIDDHSISYKITASVYIPALGRLVCGREDGSIIIVSANQTIMLQLLLGRHLAYEDWPHHQVLCGHSGRVNTLLYPHHLEERYEAAHLVSGGVDFSVCLWDIFNGSLLHRFPVHAGEITQLFAPPKDCNPRVLNCVCSVASDHSVALLSLKERRCLMLASRHLFPITTIKWRASDDFLVVGCIDGSVYLWQMETGHLDRVLHGMAAEEVLNSCDGASMNTVGDRFVNPAVHLFRGLRHRNLAAIKQAAVRGLHNISEHLQKQRQDVIDASIRSRTNPLLIQGLRTNPKDQESHILFFDVEALIVQLLSEEYDLLSPNTMESTGLTSNIEYKRFSELACSTESNKLSGLLAKMKDTAESAAQKIQAKAESVGFKNVSGDISVGFYRRNSAASSASGGDGSDHSSRLDHPTKLNNLYSSDDHMPMEIARLLLSLLHAWGLDSDLDKVCESKLGLLRPLRPVCFGMISKGGHMSLLLPTYLNKLAEKSKANNVSTISKMPVTSQQRTNQSLVRTKSVKIASTLPVELQICEEMARQFTSRFHWELSTSITTNHLLSVISLTNTFMIMANASFSSSKFESNRRRLIRKLSRQNSSTAGSGNTPIKEPTVVENENDTKVRQQQIHDAWQLIGALHCVLLPDLIKSPHLKRSLVDLLARRWQDRCIEIRQAAQDLLLSELKSIGSKGRRLIVEEWSHYLPSYDDRLPDSHMSSNLVHNNITTNTTVTGSHNIQAHYNAHAAASPSTPLSDTYHHHMSNTNNNHQLNEYSDAEEGDDGADDDNDDGDDLQTPGHSGTIKFSTSGSEGRRRQATAIVLMGVIGSVYGSEIESNKTTTTATTSNRLDPNGLQPSQPVRRRSVIEGFGGGGNYNLARKTSKALSYLLLAPTSNSLPYHTSLRRAAIDLIGRGFVVWEPYLDVSKILLALLEFCCSTDTEQSMVPSLKFGLPLTPAADSARTARYALQMIAEARPAAFITTLAKEVTRYNTLQQQQQASLNIIPHQTVLYRSRPEILRNLELLINDHEKDVYDLIIETADIVLYSLDQNALRNKGLGEMFPALTRFQNVTYCLSSKRVAVGSRTGNLAIYELKTGKSQLIQAHNGLITCCAFSPDGKYLASYCCSENKISFWLTQAVGLFGLGNAQTKCVKSQSCPPMSEPVRSLGPLKSAKLVWVSSKLVILLFADGKEHRFCT</sequence>
<gene>
    <name evidence="5" type="primary">WDR7</name>
    <name evidence="5" type="ORF">DERF_004939</name>
</gene>
<feature type="region of interest" description="Disordered" evidence="4">
    <location>
        <begin position="1145"/>
        <end position="1210"/>
    </location>
</feature>
<protein>
    <submittedName>
        <fullName evidence="5">WD repeat-containing protein 7</fullName>
    </submittedName>
</protein>
<keyword evidence="6" id="KW-1185">Reference proteome</keyword>
<feature type="compositionally biased region" description="Polar residues" evidence="4">
    <location>
        <begin position="1162"/>
        <end position="1172"/>
    </location>
</feature>
<dbReference type="Proteomes" id="UP000790347">
    <property type="component" value="Unassembled WGS sequence"/>
</dbReference>
<dbReference type="PROSITE" id="PS50294">
    <property type="entry name" value="WD_REPEATS_REGION"/>
    <property type="match status" value="1"/>
</dbReference>
<feature type="compositionally biased region" description="Acidic residues" evidence="4">
    <location>
        <begin position="1174"/>
        <end position="1192"/>
    </location>
</feature>
<feature type="region of interest" description="Disordered" evidence="4">
    <location>
        <begin position="996"/>
        <end position="1016"/>
    </location>
</feature>
<evidence type="ECO:0000256" key="2">
    <source>
        <dbReference type="ARBA" id="ARBA00022737"/>
    </source>
</evidence>
<proteinExistence type="predicted"/>
<dbReference type="InterPro" id="IPR015943">
    <property type="entry name" value="WD40/YVTN_repeat-like_dom_sf"/>
</dbReference>
<dbReference type="PANTHER" id="PTHR44099:SF4">
    <property type="entry name" value="RABCONNECTIN-3B, ISOFORM A"/>
    <property type="match status" value="1"/>
</dbReference>
<dbReference type="EMBL" id="ASGP02000002">
    <property type="protein sequence ID" value="KAH9521267.1"/>
    <property type="molecule type" value="Genomic_DNA"/>
</dbReference>
<reference evidence="5" key="2">
    <citation type="journal article" date="2022" name="Res Sq">
        <title>Comparative Genomics Reveals Insights into the Divergent Evolution of Astigmatic Mites and Household Pest Adaptations.</title>
        <authorList>
            <person name="Xiong Q."/>
            <person name="Wan A.T.-Y."/>
            <person name="Liu X.-Y."/>
            <person name="Fung C.S.-H."/>
            <person name="Xiao X."/>
            <person name="Malainual N."/>
            <person name="Hou J."/>
            <person name="Wang L."/>
            <person name="Wang M."/>
            <person name="Yang K."/>
            <person name="Cui Y."/>
            <person name="Leung E."/>
            <person name="Nong W."/>
            <person name="Shin S.-K."/>
            <person name="Au S."/>
            <person name="Jeong K.Y."/>
            <person name="Chew F.T."/>
            <person name="Hui J."/>
            <person name="Leung T.F."/>
            <person name="Tungtrongchitr A."/>
            <person name="Zhong N."/>
            <person name="Liu Z."/>
            <person name="Tsui S."/>
        </authorList>
    </citation>
    <scope>NUCLEOTIDE SEQUENCE</scope>
    <source>
        <strain evidence="5">Derf</strain>
        <tissue evidence="5">Whole organism</tissue>
    </source>
</reference>
<comment type="caution">
    <text evidence="5">The sequence shown here is derived from an EMBL/GenBank/DDBJ whole genome shotgun (WGS) entry which is preliminary data.</text>
</comment>
<dbReference type="InterPro" id="IPR001680">
    <property type="entry name" value="WD40_rpt"/>
</dbReference>
<evidence type="ECO:0000313" key="5">
    <source>
        <dbReference type="EMBL" id="KAH9521267.1"/>
    </source>
</evidence>
<dbReference type="SMART" id="SM00320">
    <property type="entry name" value="WD40"/>
    <property type="match status" value="7"/>
</dbReference>
<feature type="repeat" description="WD" evidence="3">
    <location>
        <begin position="26"/>
        <end position="60"/>
    </location>
</feature>
<dbReference type="PROSITE" id="PS00678">
    <property type="entry name" value="WD_REPEATS_1"/>
    <property type="match status" value="1"/>
</dbReference>
<dbReference type="GO" id="GO:0005737">
    <property type="term" value="C:cytoplasm"/>
    <property type="evidence" value="ECO:0007669"/>
    <property type="project" value="TreeGrafter"/>
</dbReference>
<dbReference type="OrthoDB" id="338622at2759"/>
<feature type="repeat" description="WD" evidence="3">
    <location>
        <begin position="474"/>
        <end position="521"/>
    </location>
</feature>
<dbReference type="InterPro" id="IPR011047">
    <property type="entry name" value="Quinoprotein_ADH-like_sf"/>
</dbReference>
<dbReference type="PANTHER" id="PTHR44099">
    <property type="entry name" value="RABCONNECTIN-3B, ISOFORM A"/>
    <property type="match status" value="1"/>
</dbReference>
<organism evidence="5 6">
    <name type="scientific">Dermatophagoides farinae</name>
    <name type="common">American house dust mite</name>
    <dbReference type="NCBI Taxonomy" id="6954"/>
    <lineage>
        <taxon>Eukaryota</taxon>
        <taxon>Metazoa</taxon>
        <taxon>Ecdysozoa</taxon>
        <taxon>Arthropoda</taxon>
        <taxon>Chelicerata</taxon>
        <taxon>Arachnida</taxon>
        <taxon>Acari</taxon>
        <taxon>Acariformes</taxon>
        <taxon>Sarcoptiformes</taxon>
        <taxon>Astigmata</taxon>
        <taxon>Psoroptidia</taxon>
        <taxon>Analgoidea</taxon>
        <taxon>Pyroglyphidae</taxon>
        <taxon>Dermatophagoidinae</taxon>
        <taxon>Dermatophagoides</taxon>
    </lineage>
</organism>